<evidence type="ECO:0000313" key="4">
    <source>
        <dbReference type="Proteomes" id="UP000507470"/>
    </source>
</evidence>
<dbReference type="Proteomes" id="UP000507470">
    <property type="component" value="Unassembled WGS sequence"/>
</dbReference>
<evidence type="ECO:0000256" key="2">
    <source>
        <dbReference type="SAM" id="MobiDB-lite"/>
    </source>
</evidence>
<organism evidence="3 4">
    <name type="scientific">Mytilus coruscus</name>
    <name type="common">Sea mussel</name>
    <dbReference type="NCBI Taxonomy" id="42192"/>
    <lineage>
        <taxon>Eukaryota</taxon>
        <taxon>Metazoa</taxon>
        <taxon>Spiralia</taxon>
        <taxon>Lophotrochozoa</taxon>
        <taxon>Mollusca</taxon>
        <taxon>Bivalvia</taxon>
        <taxon>Autobranchia</taxon>
        <taxon>Pteriomorphia</taxon>
        <taxon>Mytilida</taxon>
        <taxon>Mytiloidea</taxon>
        <taxon>Mytilidae</taxon>
        <taxon>Mytilinae</taxon>
        <taxon>Mytilus</taxon>
    </lineage>
</organism>
<protein>
    <submittedName>
        <fullName evidence="3">Uncharacterized protein</fullName>
    </submittedName>
</protein>
<feature type="region of interest" description="Disordered" evidence="2">
    <location>
        <begin position="112"/>
        <end position="140"/>
    </location>
</feature>
<name>A0A6J8DDD5_MYTCO</name>
<dbReference type="EMBL" id="CACVKT020007119">
    <property type="protein sequence ID" value="CAC5405382.1"/>
    <property type="molecule type" value="Genomic_DNA"/>
</dbReference>
<proteinExistence type="predicted"/>
<gene>
    <name evidence="3" type="ORF">MCOR_39084</name>
</gene>
<keyword evidence="1" id="KW-0175">Coiled coil</keyword>
<reference evidence="3 4" key="1">
    <citation type="submission" date="2020-06" db="EMBL/GenBank/DDBJ databases">
        <authorList>
            <person name="Li R."/>
            <person name="Bekaert M."/>
        </authorList>
    </citation>
    <scope>NUCLEOTIDE SEQUENCE [LARGE SCALE GENOMIC DNA]</scope>
    <source>
        <strain evidence="4">wild</strain>
    </source>
</reference>
<feature type="coiled-coil region" evidence="1">
    <location>
        <begin position="85"/>
        <end position="112"/>
    </location>
</feature>
<dbReference type="AlphaFoldDB" id="A0A6J8DDD5"/>
<accession>A0A6J8DDD5</accession>
<evidence type="ECO:0000256" key="1">
    <source>
        <dbReference type="SAM" id="Coils"/>
    </source>
</evidence>
<keyword evidence="4" id="KW-1185">Reference proteome</keyword>
<feature type="compositionally biased region" description="Polar residues" evidence="2">
    <location>
        <begin position="118"/>
        <end position="127"/>
    </location>
</feature>
<evidence type="ECO:0000313" key="3">
    <source>
        <dbReference type="EMBL" id="CAC5405382.1"/>
    </source>
</evidence>
<sequence length="189" mass="21661">MNKTLKTSSEINNYSNTCVCRHVAKPEGCLNKGTFYSRFKTDIKRFVKLSNRLTFEEAFRSTKREECNNIFTNRDKQAVTCALCSNNLKDNIKDLNEQMKVLTMKMNDFSTRGRGSFGNPSNRFQQWGGQGRGSNGKLRTTESRPIWRKRFDKGMPLSKCDVTQLESMNGKDLVESVNEIENAFNIDEG</sequence>